<gene>
    <name evidence="3" type="ORF">JCM9152_3639</name>
</gene>
<dbReference type="GO" id="GO:0044780">
    <property type="term" value="P:bacterial-type flagellum assembly"/>
    <property type="evidence" value="ECO:0007669"/>
    <property type="project" value="InterPro"/>
</dbReference>
<dbReference type="Proteomes" id="UP000018895">
    <property type="component" value="Unassembled WGS sequence"/>
</dbReference>
<comment type="caution">
    <text evidence="3">The sequence shown here is derived from an EMBL/GenBank/DDBJ whole genome shotgun (WGS) entry which is preliminary data.</text>
</comment>
<dbReference type="InterPro" id="IPR007809">
    <property type="entry name" value="FlgN-like"/>
</dbReference>
<dbReference type="AlphaFoldDB" id="W4QJ22"/>
<dbReference type="RefSeq" id="WP_035346407.1">
    <property type="nucleotide sequence ID" value="NZ_BAUU01000029.1"/>
</dbReference>
<keyword evidence="3" id="KW-0282">Flagellum</keyword>
<feature type="region of interest" description="Disordered" evidence="2">
    <location>
        <begin position="141"/>
        <end position="164"/>
    </location>
</feature>
<evidence type="ECO:0000256" key="2">
    <source>
        <dbReference type="SAM" id="MobiDB-lite"/>
    </source>
</evidence>
<dbReference type="OrthoDB" id="2381500at2"/>
<dbReference type="STRING" id="1236971.JCM9152_3639"/>
<keyword evidence="1" id="KW-1005">Bacterial flagellum biogenesis</keyword>
<dbReference type="Pfam" id="PF05130">
    <property type="entry name" value="FlgN"/>
    <property type="match status" value="1"/>
</dbReference>
<dbReference type="InterPro" id="IPR036679">
    <property type="entry name" value="FlgN-like_sf"/>
</dbReference>
<name>W4QJ22_9BACI</name>
<accession>W4QJ22</accession>
<keyword evidence="3" id="KW-0966">Cell projection</keyword>
<keyword evidence="3" id="KW-0969">Cilium</keyword>
<organism evidence="3 4">
    <name type="scientific">Halalkalibacter hemicellulosilyticusJCM 9152</name>
    <dbReference type="NCBI Taxonomy" id="1236971"/>
    <lineage>
        <taxon>Bacteria</taxon>
        <taxon>Bacillati</taxon>
        <taxon>Bacillota</taxon>
        <taxon>Bacilli</taxon>
        <taxon>Bacillales</taxon>
        <taxon>Bacillaceae</taxon>
        <taxon>Halalkalibacter</taxon>
    </lineage>
</organism>
<evidence type="ECO:0000313" key="3">
    <source>
        <dbReference type="EMBL" id="GAE32120.1"/>
    </source>
</evidence>
<reference evidence="3" key="1">
    <citation type="journal article" date="2014" name="Genome Announc.">
        <title>Draft Genome Sequences of Three Alkaliphilic Bacillus Strains, Bacillus wakoensis JCM 9140T, Bacillus akibai JCM 9157T, and Bacillus hemicellulosilyticus JCM 9152T.</title>
        <authorList>
            <person name="Yuki M."/>
            <person name="Oshima K."/>
            <person name="Suda W."/>
            <person name="Oshida Y."/>
            <person name="Kitamura K."/>
            <person name="Iida T."/>
            <person name="Hattori M."/>
            <person name="Ohkuma M."/>
        </authorList>
    </citation>
    <scope>NUCLEOTIDE SEQUENCE [LARGE SCALE GENOMIC DNA]</scope>
    <source>
        <strain evidence="3">JCM 9152</strain>
    </source>
</reference>
<sequence length="164" mass="19047">MSLKALIQLMERLDEIQQQLLIIAKQKVEPLKKGEMKAVEALVREESKWIHQLEMTETLRTKKVSAFLQEQGFEDKDARMVDLVPYANEDEQRRMTEVQQSLVDVTEQLKQQNQFNQQLIEESLKLVRTSLDLMIPMKEDISYSPNEKQESPLGSGHSLFDSKA</sequence>
<dbReference type="SUPFAM" id="SSF140566">
    <property type="entry name" value="FlgN-like"/>
    <property type="match status" value="1"/>
</dbReference>
<dbReference type="EMBL" id="BAUU01000029">
    <property type="protein sequence ID" value="GAE32120.1"/>
    <property type="molecule type" value="Genomic_DNA"/>
</dbReference>
<dbReference type="Gene3D" id="1.20.58.300">
    <property type="entry name" value="FlgN-like"/>
    <property type="match status" value="1"/>
</dbReference>
<protein>
    <submittedName>
        <fullName evidence="3">Flagellar protein</fullName>
    </submittedName>
</protein>
<evidence type="ECO:0000256" key="1">
    <source>
        <dbReference type="ARBA" id="ARBA00022795"/>
    </source>
</evidence>
<evidence type="ECO:0000313" key="4">
    <source>
        <dbReference type="Proteomes" id="UP000018895"/>
    </source>
</evidence>
<proteinExistence type="predicted"/>
<keyword evidence="4" id="KW-1185">Reference proteome</keyword>